<dbReference type="EMBL" id="QXGK01000008">
    <property type="protein sequence ID" value="RSX56742.1"/>
    <property type="molecule type" value="Genomic_DNA"/>
</dbReference>
<comment type="caution">
    <text evidence="1">The sequence shown here is derived from an EMBL/GenBank/DDBJ whole genome shotgun (WGS) entry which is preliminary data.</text>
</comment>
<sequence length="59" mass="6509">MTMPSRPAWCPPATWEQYRRAATSHRYQGASGRARLAAEYGLPVIPPTILSIQGDPSCH</sequence>
<keyword evidence="2" id="KW-1185">Reference proteome</keyword>
<accession>A0A430FUI6</accession>
<protein>
    <submittedName>
        <fullName evidence="1">Uncharacterized protein</fullName>
    </submittedName>
</protein>
<evidence type="ECO:0000313" key="1">
    <source>
        <dbReference type="EMBL" id="RSX56742.1"/>
    </source>
</evidence>
<gene>
    <name evidence="1" type="ORF">D2E24_1032</name>
</gene>
<reference evidence="1 2" key="1">
    <citation type="submission" date="2018-09" db="EMBL/GenBank/DDBJ databases">
        <title>Characterization of the phylogenetic diversity of five novel species belonging to the genus Bifidobacterium.</title>
        <authorList>
            <person name="Lugli G.A."/>
            <person name="Duranti S."/>
            <person name="Milani C."/>
        </authorList>
    </citation>
    <scope>NUCLEOTIDE SEQUENCE [LARGE SCALE GENOMIC DNA]</scope>
    <source>
        <strain evidence="1 2">2033B</strain>
    </source>
</reference>
<name>A0A430FUI6_9BIFI</name>
<proteinExistence type="predicted"/>
<dbReference type="RefSeq" id="WP_125968281.1">
    <property type="nucleotide sequence ID" value="NZ_QXGK01000008.1"/>
</dbReference>
<dbReference type="Proteomes" id="UP000287470">
    <property type="component" value="Unassembled WGS sequence"/>
</dbReference>
<dbReference type="AlphaFoldDB" id="A0A430FUI6"/>
<evidence type="ECO:0000313" key="2">
    <source>
        <dbReference type="Proteomes" id="UP000287470"/>
    </source>
</evidence>
<organism evidence="1 2">
    <name type="scientific">Bifidobacterium samirii</name>
    <dbReference type="NCBI Taxonomy" id="2306974"/>
    <lineage>
        <taxon>Bacteria</taxon>
        <taxon>Bacillati</taxon>
        <taxon>Actinomycetota</taxon>
        <taxon>Actinomycetes</taxon>
        <taxon>Bifidobacteriales</taxon>
        <taxon>Bifidobacteriaceae</taxon>
        <taxon>Bifidobacterium</taxon>
    </lineage>
</organism>